<accession>A0A1D9MJ70</accession>
<dbReference type="EMBL" id="CP017812">
    <property type="protein sequence ID" value="AOZ72391.1"/>
    <property type="molecule type" value="Genomic_DNA"/>
</dbReference>
<sequence length="119" mass="13437">MNNKRKYYRLLAVLVLITMIAVVAIGGSVVVYGNKTLGNALILLLIAAGMVAYKYLSRAYKENRLFDEDGNVKAFKKIREESQEQTQVAKTTAQSQLSAKDLKRKAEIEQLRQQNKQTD</sequence>
<evidence type="ECO:0000313" key="3">
    <source>
        <dbReference type="Proteomes" id="UP000176288"/>
    </source>
</evidence>
<dbReference type="Proteomes" id="UP000176288">
    <property type="component" value="Chromosome"/>
</dbReference>
<keyword evidence="1" id="KW-0472">Membrane</keyword>
<dbReference type="KEGG" id="avu:BK816_03010"/>
<evidence type="ECO:0000256" key="1">
    <source>
        <dbReference type="SAM" id="Phobius"/>
    </source>
</evidence>
<organism evidence="2 3">
    <name type="scientific">Boudabousia tangfeifanii</name>
    <dbReference type="NCBI Taxonomy" id="1912795"/>
    <lineage>
        <taxon>Bacteria</taxon>
        <taxon>Bacillati</taxon>
        <taxon>Actinomycetota</taxon>
        <taxon>Actinomycetes</taxon>
        <taxon>Actinomycetales</taxon>
        <taxon>Actinomycetaceae</taxon>
        <taxon>Boudabousia</taxon>
    </lineage>
</organism>
<evidence type="ECO:0000313" key="2">
    <source>
        <dbReference type="EMBL" id="AOZ72391.1"/>
    </source>
</evidence>
<dbReference type="AlphaFoldDB" id="A0A1D9MJ70"/>
<keyword evidence="1" id="KW-0812">Transmembrane</keyword>
<dbReference type="RefSeq" id="WP_071163857.1">
    <property type="nucleotide sequence ID" value="NZ_CP017812.1"/>
</dbReference>
<keyword evidence="3" id="KW-1185">Reference proteome</keyword>
<protein>
    <submittedName>
        <fullName evidence="2">Uncharacterized protein</fullName>
    </submittedName>
</protein>
<name>A0A1D9MJ70_9ACTO</name>
<reference evidence="2 3" key="1">
    <citation type="submission" date="2016-10" db="EMBL/GenBank/DDBJ databases">
        <title>Actinomyces aegypiusis sp. nov., isolated from the Aegypius monachus in Qinghai Tibet Plateau China.</title>
        <authorList>
            <person name="Wang Y."/>
        </authorList>
    </citation>
    <scope>NUCLEOTIDE SEQUENCE [LARGE SCALE GENOMIC DNA]</scope>
    <source>
        <strain evidence="2 3">VUL4_3</strain>
    </source>
</reference>
<feature type="transmembrane region" description="Helical" evidence="1">
    <location>
        <begin position="37"/>
        <end position="56"/>
    </location>
</feature>
<gene>
    <name evidence="2" type="ORF">BK816_03010</name>
</gene>
<feature type="transmembrane region" description="Helical" evidence="1">
    <location>
        <begin position="7"/>
        <end position="31"/>
    </location>
</feature>
<proteinExistence type="predicted"/>
<keyword evidence="1" id="KW-1133">Transmembrane helix</keyword>